<dbReference type="RefSeq" id="WP_244052887.1">
    <property type="nucleotide sequence ID" value="NZ_BQNJ01000002.1"/>
</dbReference>
<name>A0AA37N4H9_9FIRM</name>
<dbReference type="AlphaFoldDB" id="A0AA37N4H9"/>
<evidence type="ECO:0000313" key="1">
    <source>
        <dbReference type="EMBL" id="GKH02410.1"/>
    </source>
</evidence>
<comment type="caution">
    <text evidence="1">The sequence shown here is derived from an EMBL/GenBank/DDBJ whole genome shotgun (WGS) entry which is preliminary data.</text>
</comment>
<organism evidence="1 2">
    <name type="scientific">Hungatella hathewayi</name>
    <dbReference type="NCBI Taxonomy" id="154046"/>
    <lineage>
        <taxon>Bacteria</taxon>
        <taxon>Bacillati</taxon>
        <taxon>Bacillota</taxon>
        <taxon>Clostridia</taxon>
        <taxon>Lachnospirales</taxon>
        <taxon>Lachnospiraceae</taxon>
        <taxon>Hungatella</taxon>
    </lineage>
</organism>
<protein>
    <submittedName>
        <fullName evidence="1">Uncharacterized protein</fullName>
    </submittedName>
</protein>
<gene>
    <name evidence="1" type="ORF">CE91St55_43910</name>
</gene>
<sequence length="87" mass="10296">MDMTDLQKATDTLVEAWEKFITTIKEMADVLNEAFGFSAPEKEKKKNLSSPARYGMSLRKSQRESFVKQYSYRPIARKHLPYQRRNY</sequence>
<evidence type="ECO:0000313" key="2">
    <source>
        <dbReference type="Proteomes" id="UP001055091"/>
    </source>
</evidence>
<proteinExistence type="predicted"/>
<dbReference type="Proteomes" id="UP001055091">
    <property type="component" value="Unassembled WGS sequence"/>
</dbReference>
<reference evidence="1" key="1">
    <citation type="submission" date="2022-01" db="EMBL/GenBank/DDBJ databases">
        <title>Novel bile acid biosynthetic pathways are enriched in the microbiome of centenarians.</title>
        <authorList>
            <person name="Sato Y."/>
            <person name="Atarashi K."/>
            <person name="Plichta R.D."/>
            <person name="Arai Y."/>
            <person name="Sasajima S."/>
            <person name="Kearney M.S."/>
            <person name="Suda W."/>
            <person name="Takeshita K."/>
            <person name="Sasaki T."/>
            <person name="Okamoto S."/>
            <person name="Skelly N.A."/>
            <person name="Okamura Y."/>
            <person name="Vlamakis H."/>
            <person name="Li Y."/>
            <person name="Tanoue T."/>
            <person name="Takei H."/>
            <person name="Nittono H."/>
            <person name="Narushima S."/>
            <person name="Irie J."/>
            <person name="Itoh H."/>
            <person name="Moriya K."/>
            <person name="Sugiura Y."/>
            <person name="Suematsu M."/>
            <person name="Moritoki N."/>
            <person name="Shibata S."/>
            <person name="Littman R.D."/>
            <person name="Fischbach A.M."/>
            <person name="Uwamino Y."/>
            <person name="Inoue T."/>
            <person name="Honda A."/>
            <person name="Hattori M."/>
            <person name="Murai T."/>
            <person name="Xavier J.R."/>
            <person name="Hirose N."/>
            <person name="Honda K."/>
        </authorList>
    </citation>
    <scope>NUCLEOTIDE SEQUENCE</scope>
    <source>
        <strain evidence="1">CE91-St55</strain>
    </source>
</reference>
<dbReference type="EMBL" id="BQNJ01000002">
    <property type="protein sequence ID" value="GKH02410.1"/>
    <property type="molecule type" value="Genomic_DNA"/>
</dbReference>
<accession>A0AA37N4H9</accession>